<organism evidence="1">
    <name type="scientific">Arundo donax</name>
    <name type="common">Giant reed</name>
    <name type="synonym">Donax arundinaceus</name>
    <dbReference type="NCBI Taxonomy" id="35708"/>
    <lineage>
        <taxon>Eukaryota</taxon>
        <taxon>Viridiplantae</taxon>
        <taxon>Streptophyta</taxon>
        <taxon>Embryophyta</taxon>
        <taxon>Tracheophyta</taxon>
        <taxon>Spermatophyta</taxon>
        <taxon>Magnoliopsida</taxon>
        <taxon>Liliopsida</taxon>
        <taxon>Poales</taxon>
        <taxon>Poaceae</taxon>
        <taxon>PACMAD clade</taxon>
        <taxon>Arundinoideae</taxon>
        <taxon>Arundineae</taxon>
        <taxon>Arundo</taxon>
    </lineage>
</organism>
<evidence type="ECO:0000313" key="1">
    <source>
        <dbReference type="EMBL" id="JAE10917.1"/>
    </source>
</evidence>
<reference evidence="1" key="2">
    <citation type="journal article" date="2015" name="Data Brief">
        <title>Shoot transcriptome of the giant reed, Arundo donax.</title>
        <authorList>
            <person name="Barrero R.A."/>
            <person name="Guerrero F.D."/>
            <person name="Moolhuijzen P."/>
            <person name="Goolsby J.A."/>
            <person name="Tidwell J."/>
            <person name="Bellgard S.E."/>
            <person name="Bellgard M.I."/>
        </authorList>
    </citation>
    <scope>NUCLEOTIDE SEQUENCE</scope>
    <source>
        <tissue evidence="1">Shoot tissue taken approximately 20 cm above the soil surface</tissue>
    </source>
</reference>
<protein>
    <submittedName>
        <fullName evidence="1">Uncharacterized protein</fullName>
    </submittedName>
</protein>
<proteinExistence type="predicted"/>
<reference evidence="1" key="1">
    <citation type="submission" date="2014-09" db="EMBL/GenBank/DDBJ databases">
        <authorList>
            <person name="Magalhaes I.L.F."/>
            <person name="Oliveira U."/>
            <person name="Santos F.R."/>
            <person name="Vidigal T.H.D.A."/>
            <person name="Brescovit A.D."/>
            <person name="Santos A.J."/>
        </authorList>
    </citation>
    <scope>NUCLEOTIDE SEQUENCE</scope>
    <source>
        <tissue evidence="1">Shoot tissue taken approximately 20 cm above the soil surface</tissue>
    </source>
</reference>
<sequence>MTWNNSTKSRSLYQVIGNGLIDFHMLKTLWSSTYLYDPKIMFLPNEILQLGTLKAQI</sequence>
<accession>A0A0A9FEY4</accession>
<name>A0A0A9FEY4_ARUDO</name>
<dbReference type="EMBL" id="GBRH01186979">
    <property type="protein sequence ID" value="JAE10917.1"/>
    <property type="molecule type" value="Transcribed_RNA"/>
</dbReference>
<dbReference type="AlphaFoldDB" id="A0A0A9FEY4"/>